<proteinExistence type="predicted"/>
<protein>
    <submittedName>
        <fullName evidence="2">Uncharacterized protein</fullName>
    </submittedName>
</protein>
<dbReference type="AlphaFoldDB" id="A0A1X7VJ79"/>
<evidence type="ECO:0000256" key="1">
    <source>
        <dbReference type="SAM" id="MobiDB-lite"/>
    </source>
</evidence>
<dbReference type="EnsemblMetazoa" id="Aqu2.1.40401_001">
    <property type="protein sequence ID" value="Aqu2.1.40401_001"/>
    <property type="gene ID" value="Aqu2.1.40401"/>
</dbReference>
<dbReference type="PANTHER" id="PTHR35558">
    <property type="entry name" value="SGNH_HYDRO DOMAIN-CONTAINING PROTEIN"/>
    <property type="match status" value="1"/>
</dbReference>
<evidence type="ECO:0000313" key="2">
    <source>
        <dbReference type="EnsemblMetazoa" id="Aqu2.1.40401_001"/>
    </source>
</evidence>
<organism evidence="2">
    <name type="scientific">Amphimedon queenslandica</name>
    <name type="common">Sponge</name>
    <dbReference type="NCBI Taxonomy" id="400682"/>
    <lineage>
        <taxon>Eukaryota</taxon>
        <taxon>Metazoa</taxon>
        <taxon>Porifera</taxon>
        <taxon>Demospongiae</taxon>
        <taxon>Heteroscleromorpha</taxon>
        <taxon>Haplosclerida</taxon>
        <taxon>Niphatidae</taxon>
        <taxon>Amphimedon</taxon>
    </lineage>
</organism>
<feature type="region of interest" description="Disordered" evidence="1">
    <location>
        <begin position="42"/>
        <end position="66"/>
    </location>
</feature>
<feature type="region of interest" description="Disordered" evidence="1">
    <location>
        <begin position="252"/>
        <end position="299"/>
    </location>
</feature>
<reference evidence="2" key="2">
    <citation type="submission" date="2017-05" db="UniProtKB">
        <authorList>
            <consortium name="EnsemblMetazoa"/>
        </authorList>
    </citation>
    <scope>IDENTIFICATION</scope>
</reference>
<dbReference type="InParanoid" id="A0A1X7VJ79"/>
<sequence length="346" mass="37977">MAVVTEEAGVREQVIQQQVRISEDDMQRIAEMAARLVRQENPLQDGQGHPGTPAQQGIPDTGQDESLNLRVDSDLEAGASLTLSNLLPKNDIESSSHPVKADAILVAEGIPPVPAKLVERIRGWCYVDLADLLAGVAHKQEESLSLSEDRIILVQSVDQVRRKKKRIGDIATWSQAYAILVAVLVSAEATTREEAAGLLAHMQSVIQLGKDLGSLKWLQYDQQYREWAAASGKRIWGEVNMSIYGRCLCTPTPSSTERERGDLRNLKPSLRKSLENPRGRTKLVSSTTLRSPVGGQSRNASLSMCVGTAQQMTTLQGSALRHQREPSDSRGGSSLQNSNFIHHYSR</sequence>
<name>A0A1X7VJ79_AMPQE</name>
<dbReference type="EnsemblMetazoa" id="XM_020008930.1">
    <property type="protein sequence ID" value="XP_019864489.1"/>
    <property type="gene ID" value="LOC109593824"/>
</dbReference>
<feature type="compositionally biased region" description="Polar residues" evidence="1">
    <location>
        <begin position="330"/>
        <end position="340"/>
    </location>
</feature>
<keyword evidence="3" id="KW-1185">Reference proteome</keyword>
<dbReference type="KEGG" id="aqu:109593824"/>
<gene>
    <name evidence="2" type="primary">109593824</name>
</gene>
<dbReference type="OrthoDB" id="5985771at2759"/>
<reference evidence="3" key="1">
    <citation type="journal article" date="2010" name="Nature">
        <title>The Amphimedon queenslandica genome and the evolution of animal complexity.</title>
        <authorList>
            <person name="Srivastava M."/>
            <person name="Simakov O."/>
            <person name="Chapman J."/>
            <person name="Fahey B."/>
            <person name="Gauthier M.E."/>
            <person name="Mitros T."/>
            <person name="Richards G.S."/>
            <person name="Conaco C."/>
            <person name="Dacre M."/>
            <person name="Hellsten U."/>
            <person name="Larroux C."/>
            <person name="Putnam N.H."/>
            <person name="Stanke M."/>
            <person name="Adamska M."/>
            <person name="Darling A."/>
            <person name="Degnan S.M."/>
            <person name="Oakley T.H."/>
            <person name="Plachetzki D.C."/>
            <person name="Zhai Y."/>
            <person name="Adamski M."/>
            <person name="Calcino A."/>
            <person name="Cummins S.F."/>
            <person name="Goodstein D.M."/>
            <person name="Harris C."/>
            <person name="Jackson D.J."/>
            <person name="Leys S.P."/>
            <person name="Shu S."/>
            <person name="Woodcroft B.J."/>
            <person name="Vervoort M."/>
            <person name="Kosik K.S."/>
            <person name="Manning G."/>
            <person name="Degnan B.M."/>
            <person name="Rokhsar D.S."/>
        </authorList>
    </citation>
    <scope>NUCLEOTIDE SEQUENCE [LARGE SCALE GENOMIC DNA]</scope>
</reference>
<dbReference type="Proteomes" id="UP000007879">
    <property type="component" value="Unassembled WGS sequence"/>
</dbReference>
<evidence type="ECO:0000313" key="3">
    <source>
        <dbReference type="Proteomes" id="UP000007879"/>
    </source>
</evidence>
<dbReference type="PANTHER" id="PTHR35558:SF1">
    <property type="entry name" value="ENDONUCLEASE_EXONUCLEASE_PHOSPHATASE DOMAIN-CONTAINING PROTEIN"/>
    <property type="match status" value="1"/>
</dbReference>
<feature type="compositionally biased region" description="Polar residues" evidence="1">
    <location>
        <begin position="283"/>
        <end position="299"/>
    </location>
</feature>
<accession>A0A1X7VJ79</accession>
<feature type="compositionally biased region" description="Basic and acidic residues" evidence="1">
    <location>
        <begin position="256"/>
        <end position="265"/>
    </location>
</feature>
<feature type="region of interest" description="Disordered" evidence="1">
    <location>
        <begin position="314"/>
        <end position="346"/>
    </location>
</feature>